<comment type="caution">
    <text evidence="12">The sequence shown here is derived from an EMBL/GenBank/DDBJ whole genome shotgun (WGS) entry which is preliminary data.</text>
</comment>
<evidence type="ECO:0000313" key="13">
    <source>
        <dbReference type="Proteomes" id="UP000093523"/>
    </source>
</evidence>
<evidence type="ECO:0000256" key="10">
    <source>
        <dbReference type="ARBA" id="ARBA00025157"/>
    </source>
</evidence>
<keyword evidence="7 12" id="KW-0067">ATP-binding</keyword>
<dbReference type="GO" id="GO:0005524">
    <property type="term" value="F:ATP binding"/>
    <property type="evidence" value="ECO:0007669"/>
    <property type="project" value="UniProtKB-KW"/>
</dbReference>
<reference evidence="12 13" key="1">
    <citation type="submission" date="2016-06" db="EMBL/GenBank/DDBJ databases">
        <authorList>
            <person name="Kjaerup R.B."/>
            <person name="Dalgaard T.S."/>
            <person name="Juul-Madsen H.R."/>
        </authorList>
    </citation>
    <scope>NUCLEOTIDE SEQUENCE [LARGE SCALE GENOMIC DNA]</scope>
    <source>
        <strain evidence="12 13">1S159</strain>
    </source>
</reference>
<dbReference type="FunFam" id="3.40.50.300:FF:001422">
    <property type="entry name" value="Cobalt ABC transporter ATP-binding protein"/>
    <property type="match status" value="1"/>
</dbReference>
<evidence type="ECO:0000256" key="8">
    <source>
        <dbReference type="ARBA" id="ARBA00022967"/>
    </source>
</evidence>
<keyword evidence="3" id="KW-0813">Transport</keyword>
<dbReference type="GO" id="GO:0000041">
    <property type="term" value="P:transition metal ion transport"/>
    <property type="evidence" value="ECO:0007669"/>
    <property type="project" value="UniProtKB-ARBA"/>
</dbReference>
<gene>
    <name evidence="12" type="ORF">A6E04_18900</name>
</gene>
<evidence type="ECO:0000313" key="12">
    <source>
        <dbReference type="EMBL" id="OCH17681.1"/>
    </source>
</evidence>
<feature type="domain" description="ABC transporter" evidence="11">
    <location>
        <begin position="300"/>
        <end position="534"/>
    </location>
</feature>
<dbReference type="GO" id="GO:0016887">
    <property type="term" value="F:ATP hydrolysis activity"/>
    <property type="evidence" value="ECO:0007669"/>
    <property type="project" value="InterPro"/>
</dbReference>
<evidence type="ECO:0000259" key="11">
    <source>
        <dbReference type="PROSITE" id="PS50893"/>
    </source>
</evidence>
<evidence type="ECO:0000256" key="1">
    <source>
        <dbReference type="ARBA" id="ARBA00004417"/>
    </source>
</evidence>
<dbReference type="FunFam" id="3.40.50.300:FF:000224">
    <property type="entry name" value="Energy-coupling factor transporter ATP-binding protein EcfA"/>
    <property type="match status" value="1"/>
</dbReference>
<dbReference type="InterPro" id="IPR015856">
    <property type="entry name" value="ABC_transpr_CbiO/EcfA_su"/>
</dbReference>
<dbReference type="SMART" id="SM00382">
    <property type="entry name" value="AAA"/>
    <property type="match status" value="2"/>
</dbReference>
<evidence type="ECO:0000256" key="6">
    <source>
        <dbReference type="ARBA" id="ARBA00022741"/>
    </source>
</evidence>
<dbReference type="PANTHER" id="PTHR43553">
    <property type="entry name" value="HEAVY METAL TRANSPORTER"/>
    <property type="match status" value="1"/>
</dbReference>
<keyword evidence="9" id="KW-0472">Membrane</keyword>
<protein>
    <submittedName>
        <fullName evidence="12">Heme ABC transporter ATP-binding protein</fullName>
    </submittedName>
</protein>
<evidence type="ECO:0000256" key="2">
    <source>
        <dbReference type="ARBA" id="ARBA00005417"/>
    </source>
</evidence>
<dbReference type="Gene3D" id="3.40.50.300">
    <property type="entry name" value="P-loop containing nucleotide triphosphate hydrolases"/>
    <property type="match status" value="2"/>
</dbReference>
<dbReference type="Proteomes" id="UP000093523">
    <property type="component" value="Unassembled WGS sequence"/>
</dbReference>
<comment type="function">
    <text evidence="10">Probably part of an ABC transporter complex. Responsible for energy coupling to the transport system.</text>
</comment>
<dbReference type="STRING" id="688.A6E04_18900"/>
<dbReference type="EMBL" id="MAJU01000029">
    <property type="protein sequence ID" value="OCH17681.1"/>
    <property type="molecule type" value="Genomic_DNA"/>
</dbReference>
<keyword evidence="8" id="KW-1278">Translocase</keyword>
<dbReference type="Pfam" id="PF12558">
    <property type="entry name" value="DUF3744"/>
    <property type="match status" value="1"/>
</dbReference>
<dbReference type="PROSITE" id="PS00211">
    <property type="entry name" value="ABC_TRANSPORTER_1"/>
    <property type="match status" value="2"/>
</dbReference>
<evidence type="ECO:0000256" key="3">
    <source>
        <dbReference type="ARBA" id="ARBA00022448"/>
    </source>
</evidence>
<dbReference type="GO" id="GO:0043190">
    <property type="term" value="C:ATP-binding cassette (ABC) transporter complex"/>
    <property type="evidence" value="ECO:0007669"/>
    <property type="project" value="TreeGrafter"/>
</dbReference>
<sequence>MSVTFSNFSFRYASQDKPTLKNINLRIEQGEKIVIIGPSGSGKSTLGQCLNGLIPHTIKGEVEGQLFINECDVADWKIEQYTENVGTVLQDTDSQFVGLTVGEDIAFALENQMISKAEMYPVVRDVAKMVDLTALLKKSPYDLSGGQKQRVSLGGILVDNVDILLFDEPLASLDPKTGKATIEIIDELHKNRGKTVIIIEHRLEDVLHRSIDRVILMDQGEIVADTTPDKLLQTSLLVEHGIREPLYISALKSSGFDISQEPHISQLSSLDNQKIALSMNQWFVNTDSDVLVESKTEALLSIDNLTYSYDGDVNALDNISFNVNKGEFVSILGKNGSGKSTITKLIMGVLQPDLGSISLNGQDLSQLSIFERSQKVGVVLQNPNHMISHHMIFDEIAFGLVNSGLSEAEIESKVTKALDLCGLRRFRHWPIDALSYGQKKRVTIASILVLEPELLILDEPTAGQDYRNYTSMLHFINELNQTLGLTVIIISHDMHLVLEHTTRAIVIADSHCVADDRVISIFSQPELLDKANLTVTSLYELANKAGIKNITGFMNQFISTERESDKNVH</sequence>
<evidence type="ECO:0000256" key="5">
    <source>
        <dbReference type="ARBA" id="ARBA00022737"/>
    </source>
</evidence>
<keyword evidence="5" id="KW-0677">Repeat</keyword>
<accession>A0A1B9NUH6</accession>
<dbReference type="SUPFAM" id="SSF52540">
    <property type="entry name" value="P-loop containing nucleoside triphosphate hydrolases"/>
    <property type="match status" value="2"/>
</dbReference>
<dbReference type="NCBIfam" id="NF010167">
    <property type="entry name" value="PRK13648.1"/>
    <property type="match status" value="2"/>
</dbReference>
<comment type="subcellular location">
    <subcellularLocation>
        <location evidence="1">Cell inner membrane</location>
        <topology evidence="1">Peripheral membrane protein</topology>
    </subcellularLocation>
</comment>
<feature type="domain" description="ABC transporter" evidence="11">
    <location>
        <begin position="3"/>
        <end position="244"/>
    </location>
</feature>
<dbReference type="RefSeq" id="WP_065612078.1">
    <property type="nucleotide sequence ID" value="NZ_CAWMPN010000029.1"/>
</dbReference>
<organism evidence="12 13">
    <name type="scientific">Aliivibrio logei</name>
    <name type="common">Vibrio logei</name>
    <dbReference type="NCBI Taxonomy" id="688"/>
    <lineage>
        <taxon>Bacteria</taxon>
        <taxon>Pseudomonadati</taxon>
        <taxon>Pseudomonadota</taxon>
        <taxon>Gammaproteobacteria</taxon>
        <taxon>Vibrionales</taxon>
        <taxon>Vibrionaceae</taxon>
        <taxon>Aliivibrio</taxon>
    </lineage>
</organism>
<dbReference type="CDD" id="cd03225">
    <property type="entry name" value="ABC_cobalt_CbiO_domain1"/>
    <property type="match status" value="2"/>
</dbReference>
<dbReference type="Pfam" id="PF00005">
    <property type="entry name" value="ABC_tran"/>
    <property type="match status" value="2"/>
</dbReference>
<dbReference type="GO" id="GO:0042626">
    <property type="term" value="F:ATPase-coupled transmembrane transporter activity"/>
    <property type="evidence" value="ECO:0007669"/>
    <property type="project" value="TreeGrafter"/>
</dbReference>
<evidence type="ECO:0000256" key="4">
    <source>
        <dbReference type="ARBA" id="ARBA00022475"/>
    </source>
</evidence>
<dbReference type="InterPro" id="IPR003593">
    <property type="entry name" value="AAA+_ATPase"/>
</dbReference>
<dbReference type="PROSITE" id="PS50893">
    <property type="entry name" value="ABC_TRANSPORTER_2"/>
    <property type="match status" value="2"/>
</dbReference>
<evidence type="ECO:0000256" key="9">
    <source>
        <dbReference type="ARBA" id="ARBA00023136"/>
    </source>
</evidence>
<comment type="similarity">
    <text evidence="2">Belongs to the ABC transporter superfamily.</text>
</comment>
<name>A0A1B9NUH6_ALILO</name>
<dbReference type="InterPro" id="IPR017871">
    <property type="entry name" value="ABC_transporter-like_CS"/>
</dbReference>
<dbReference type="AlphaFoldDB" id="A0A1B9NUH6"/>
<dbReference type="PANTHER" id="PTHR43553:SF26">
    <property type="entry name" value="ABC TRANSPORTER ATP-BINDING PROTEIN BC_2655-RELATED"/>
    <property type="match status" value="1"/>
</dbReference>
<dbReference type="OrthoDB" id="501320at2"/>
<dbReference type="InterPro" id="IPR050095">
    <property type="entry name" value="ECF_ABC_transporter_ATP-bd"/>
</dbReference>
<keyword evidence="6" id="KW-0547">Nucleotide-binding</keyword>
<keyword evidence="4" id="KW-1003">Cell membrane</keyword>
<dbReference type="InterPro" id="IPR027417">
    <property type="entry name" value="P-loop_NTPase"/>
</dbReference>
<evidence type="ECO:0000256" key="7">
    <source>
        <dbReference type="ARBA" id="ARBA00022840"/>
    </source>
</evidence>
<proteinExistence type="inferred from homology"/>
<dbReference type="InterPro" id="IPR022216">
    <property type="entry name" value="ABC_Co_transporter"/>
</dbReference>
<dbReference type="InterPro" id="IPR003439">
    <property type="entry name" value="ABC_transporter-like_ATP-bd"/>
</dbReference>